<comment type="caution">
    <text evidence="9">The sequence shown here is derived from an EMBL/GenBank/DDBJ whole genome shotgun (WGS) entry which is preliminary data.</text>
</comment>
<dbReference type="RefSeq" id="WP_352064930.1">
    <property type="nucleotide sequence ID" value="NZ_JBEPAZ010000037.1"/>
</dbReference>
<protein>
    <submittedName>
        <fullName evidence="9">M48 family metalloprotease</fullName>
        <ecNumber evidence="9">3.4.24.-</ecNumber>
    </submittedName>
</protein>
<accession>A0ABV1UEF2</accession>
<evidence type="ECO:0000256" key="5">
    <source>
        <dbReference type="ARBA" id="ARBA00023049"/>
    </source>
</evidence>
<evidence type="ECO:0000256" key="1">
    <source>
        <dbReference type="ARBA" id="ARBA00022670"/>
    </source>
</evidence>
<sequence>MHLGETLRRHAVPAVVAAIAAAVAVATEVQGPHPLLAVHGAVIAGCLWVLDGRDAQDRAVAAGARAQSLGWDYLLRPGRGVEVGSPLRAAMAERMRQTQHYVAAFAARHQLQCVSLALPYNPSRDFGEARSARRGDRGHVWLGLRWFHPDHTQHLPAVLEHELAHLAHRDTRTSLTLETTALTVTVLAAGLLPAAQTTAVAAAEWLAVIAVRWAQELAWDAQAVRACGRDAVTRMWSADLQVARDTRRPFARTVHAVRCTHRHPPLHLRRWFARHAPLRLSAAGHPLDSSHANGPLHVRRVR</sequence>
<keyword evidence="5 6" id="KW-0482">Metalloprotease</keyword>
<organism evidence="9 10">
    <name type="scientific">Streptomyces sp. 900105245</name>
    <dbReference type="NCBI Taxonomy" id="3154379"/>
    <lineage>
        <taxon>Bacteria</taxon>
        <taxon>Bacillati</taxon>
        <taxon>Actinomycetota</taxon>
        <taxon>Actinomycetes</taxon>
        <taxon>Kitasatosporales</taxon>
        <taxon>Streptomycetaceae</taxon>
        <taxon>Streptomyces</taxon>
    </lineage>
</organism>
<dbReference type="EMBL" id="JBEPAZ010000037">
    <property type="protein sequence ID" value="MER6432089.1"/>
    <property type="molecule type" value="Genomic_DNA"/>
</dbReference>
<comment type="cofactor">
    <cofactor evidence="6">
        <name>Zn(2+)</name>
        <dbReference type="ChEBI" id="CHEBI:29105"/>
    </cofactor>
    <text evidence="6">Binds 1 zinc ion per subunit.</text>
</comment>
<evidence type="ECO:0000256" key="7">
    <source>
        <dbReference type="SAM" id="MobiDB-lite"/>
    </source>
</evidence>
<evidence type="ECO:0000256" key="2">
    <source>
        <dbReference type="ARBA" id="ARBA00022723"/>
    </source>
</evidence>
<evidence type="ECO:0000313" key="9">
    <source>
        <dbReference type="EMBL" id="MER6432089.1"/>
    </source>
</evidence>
<evidence type="ECO:0000256" key="3">
    <source>
        <dbReference type="ARBA" id="ARBA00022801"/>
    </source>
</evidence>
<name>A0ABV1UEF2_9ACTN</name>
<comment type="similarity">
    <text evidence="6">Belongs to the peptidase M48 family.</text>
</comment>
<dbReference type="InterPro" id="IPR001915">
    <property type="entry name" value="Peptidase_M48"/>
</dbReference>
<keyword evidence="10" id="KW-1185">Reference proteome</keyword>
<keyword evidence="3 6" id="KW-0378">Hydrolase</keyword>
<dbReference type="Pfam" id="PF01435">
    <property type="entry name" value="Peptidase_M48"/>
    <property type="match status" value="1"/>
</dbReference>
<dbReference type="EC" id="3.4.24.-" evidence="9"/>
<evidence type="ECO:0000313" key="10">
    <source>
        <dbReference type="Proteomes" id="UP001470023"/>
    </source>
</evidence>
<evidence type="ECO:0000259" key="8">
    <source>
        <dbReference type="Pfam" id="PF01435"/>
    </source>
</evidence>
<reference evidence="9 10" key="1">
    <citation type="submission" date="2024-06" db="EMBL/GenBank/DDBJ databases">
        <title>The Natural Products Discovery Center: Release of the First 8490 Sequenced Strains for Exploring Actinobacteria Biosynthetic Diversity.</title>
        <authorList>
            <person name="Kalkreuter E."/>
            <person name="Kautsar S.A."/>
            <person name="Yang D."/>
            <person name="Bader C.D."/>
            <person name="Teijaro C.N."/>
            <person name="Fluegel L."/>
            <person name="Davis C.M."/>
            <person name="Simpson J.R."/>
            <person name="Lauterbach L."/>
            <person name="Steele A.D."/>
            <person name="Gui C."/>
            <person name="Meng S."/>
            <person name="Li G."/>
            <person name="Viehrig K."/>
            <person name="Ye F."/>
            <person name="Su P."/>
            <person name="Kiefer A.F."/>
            <person name="Nichols A."/>
            <person name="Cepeda A.J."/>
            <person name="Yan W."/>
            <person name="Fan B."/>
            <person name="Jiang Y."/>
            <person name="Adhikari A."/>
            <person name="Zheng C.-J."/>
            <person name="Schuster L."/>
            <person name="Cowan T.M."/>
            <person name="Smanski M.J."/>
            <person name="Chevrette M.G."/>
            <person name="De Carvalho L.P.S."/>
            <person name="Shen B."/>
        </authorList>
    </citation>
    <scope>NUCLEOTIDE SEQUENCE [LARGE SCALE GENOMIC DNA]</scope>
    <source>
        <strain evidence="9 10">NPDC001166</strain>
    </source>
</reference>
<feature type="domain" description="Peptidase M48" evidence="8">
    <location>
        <begin position="153"/>
        <end position="269"/>
    </location>
</feature>
<gene>
    <name evidence="9" type="ORF">ABT272_30845</name>
</gene>
<keyword evidence="2" id="KW-0479">Metal-binding</keyword>
<feature type="region of interest" description="Disordered" evidence="7">
    <location>
        <begin position="283"/>
        <end position="302"/>
    </location>
</feature>
<dbReference type="Proteomes" id="UP001470023">
    <property type="component" value="Unassembled WGS sequence"/>
</dbReference>
<keyword evidence="1 6" id="KW-0645">Protease</keyword>
<keyword evidence="4 6" id="KW-0862">Zinc</keyword>
<proteinExistence type="inferred from homology"/>
<dbReference type="GO" id="GO:0008237">
    <property type="term" value="F:metallopeptidase activity"/>
    <property type="evidence" value="ECO:0007669"/>
    <property type="project" value="UniProtKB-KW"/>
</dbReference>
<evidence type="ECO:0000256" key="6">
    <source>
        <dbReference type="RuleBase" id="RU003983"/>
    </source>
</evidence>
<evidence type="ECO:0000256" key="4">
    <source>
        <dbReference type="ARBA" id="ARBA00022833"/>
    </source>
</evidence>